<dbReference type="InterPro" id="IPR023198">
    <property type="entry name" value="PGP-like_dom2"/>
</dbReference>
<sequence length="217" mass="23612">MGNTITTCIFDLDGVIVDTAVYHYKAWRQMANELGFDFSELQNEKLKGVSRIDSLRLILSWGNVVKEEEEIQVLAKHKNDAYLAMIEQMTPENLLPGAHDFLVAAKEKGYKVVLGSASKNAKLILDKTGVLPLFDAIVDGNIVTASKPDPQVFLKGAELVNERPQHCVVFEDAEAGIEAAKRAGMHTVGIGSAEILHGADILVSGLNKITIADIQSI</sequence>
<reference evidence="2 3" key="1">
    <citation type="submission" date="2023-07" db="EMBL/GenBank/DDBJ databases">
        <authorList>
            <person name="Lian W.-H."/>
        </authorList>
    </citation>
    <scope>NUCLEOTIDE SEQUENCE [LARGE SCALE GENOMIC DNA]</scope>
    <source>
        <strain evidence="2 3">SYSU DXS3180</strain>
    </source>
</reference>
<dbReference type="PANTHER" id="PTHR43481:SF4">
    <property type="entry name" value="GLYCEROL-1-PHOSPHATE PHOSPHOHYDROLASE 1-RELATED"/>
    <property type="match status" value="1"/>
</dbReference>
<dbReference type="GO" id="GO:0008801">
    <property type="term" value="F:beta-phosphoglucomutase activity"/>
    <property type="evidence" value="ECO:0007669"/>
    <property type="project" value="UniProtKB-EC"/>
</dbReference>
<dbReference type="EMBL" id="JAULBC010000005">
    <property type="protein sequence ID" value="MEX6689076.1"/>
    <property type="molecule type" value="Genomic_DNA"/>
</dbReference>
<dbReference type="InterPro" id="IPR010972">
    <property type="entry name" value="Beta-PGM"/>
</dbReference>
<evidence type="ECO:0000256" key="1">
    <source>
        <dbReference type="ARBA" id="ARBA00006171"/>
    </source>
</evidence>
<accession>A0ABV3ZGP8</accession>
<dbReference type="Proteomes" id="UP001560573">
    <property type="component" value="Unassembled WGS sequence"/>
</dbReference>
<keyword evidence="2" id="KW-0413">Isomerase</keyword>
<keyword evidence="3" id="KW-1185">Reference proteome</keyword>
<proteinExistence type="inferred from homology"/>
<dbReference type="RefSeq" id="WP_369330484.1">
    <property type="nucleotide sequence ID" value="NZ_JAULBC010000005.1"/>
</dbReference>
<dbReference type="Gene3D" id="3.40.50.1000">
    <property type="entry name" value="HAD superfamily/HAD-like"/>
    <property type="match status" value="1"/>
</dbReference>
<dbReference type="SUPFAM" id="SSF56784">
    <property type="entry name" value="HAD-like"/>
    <property type="match status" value="1"/>
</dbReference>
<dbReference type="Pfam" id="PF00702">
    <property type="entry name" value="Hydrolase"/>
    <property type="match status" value="1"/>
</dbReference>
<dbReference type="NCBIfam" id="TIGR01509">
    <property type="entry name" value="HAD-SF-IA-v3"/>
    <property type="match status" value="1"/>
</dbReference>
<dbReference type="PANTHER" id="PTHR43481">
    <property type="entry name" value="FRUCTOSE-1-PHOSPHATE PHOSPHATASE"/>
    <property type="match status" value="1"/>
</dbReference>
<dbReference type="EC" id="5.4.2.6" evidence="2"/>
<comment type="similarity">
    <text evidence="1">Belongs to the HAD-like hydrolase superfamily. CbbY/CbbZ/Gph/YieH family.</text>
</comment>
<dbReference type="InterPro" id="IPR010976">
    <property type="entry name" value="B-phosphoglucomutase_hydrolase"/>
</dbReference>
<dbReference type="CDD" id="cd02598">
    <property type="entry name" value="HAD_BPGM"/>
    <property type="match status" value="1"/>
</dbReference>
<dbReference type="InterPro" id="IPR051806">
    <property type="entry name" value="HAD-like_SPP"/>
</dbReference>
<comment type="caution">
    <text evidence="2">The sequence shown here is derived from an EMBL/GenBank/DDBJ whole genome shotgun (WGS) entry which is preliminary data.</text>
</comment>
<dbReference type="Gene3D" id="1.10.150.240">
    <property type="entry name" value="Putative phosphatase, domain 2"/>
    <property type="match status" value="1"/>
</dbReference>
<protein>
    <submittedName>
        <fullName evidence="2">Beta-phosphoglucomutase</fullName>
        <ecNumber evidence="2">5.4.2.6</ecNumber>
    </submittedName>
</protein>
<dbReference type="InterPro" id="IPR023214">
    <property type="entry name" value="HAD_sf"/>
</dbReference>
<evidence type="ECO:0000313" key="2">
    <source>
        <dbReference type="EMBL" id="MEX6689076.1"/>
    </source>
</evidence>
<gene>
    <name evidence="2" type="primary">pgmB</name>
    <name evidence="2" type="ORF">QTN47_16325</name>
</gene>
<organism evidence="2 3">
    <name type="scientific">Danxiaibacter flavus</name>
    <dbReference type="NCBI Taxonomy" id="3049108"/>
    <lineage>
        <taxon>Bacteria</taxon>
        <taxon>Pseudomonadati</taxon>
        <taxon>Bacteroidota</taxon>
        <taxon>Chitinophagia</taxon>
        <taxon>Chitinophagales</taxon>
        <taxon>Chitinophagaceae</taxon>
        <taxon>Danxiaibacter</taxon>
    </lineage>
</organism>
<dbReference type="PRINTS" id="PR00413">
    <property type="entry name" value="HADHALOGNASE"/>
</dbReference>
<dbReference type="SFLD" id="SFLDG01135">
    <property type="entry name" value="C1.5.6:_HAD__Beta-PGM__Phospha"/>
    <property type="match status" value="1"/>
</dbReference>
<dbReference type="InterPro" id="IPR036412">
    <property type="entry name" value="HAD-like_sf"/>
</dbReference>
<evidence type="ECO:0000313" key="3">
    <source>
        <dbReference type="Proteomes" id="UP001560573"/>
    </source>
</evidence>
<dbReference type="NCBIfam" id="TIGR01990">
    <property type="entry name" value="bPGM"/>
    <property type="match status" value="1"/>
</dbReference>
<name>A0ABV3ZGP8_9BACT</name>
<dbReference type="NCBIfam" id="TIGR02009">
    <property type="entry name" value="PGMB-YQAB-SF"/>
    <property type="match status" value="1"/>
</dbReference>
<dbReference type="InterPro" id="IPR006439">
    <property type="entry name" value="HAD-SF_hydro_IA"/>
</dbReference>
<dbReference type="SFLD" id="SFLDG01129">
    <property type="entry name" value="C1.5:_HAD__Beta-PGM__Phosphata"/>
    <property type="match status" value="1"/>
</dbReference>
<dbReference type="SFLD" id="SFLDS00003">
    <property type="entry name" value="Haloacid_Dehalogenase"/>
    <property type="match status" value="1"/>
</dbReference>